<dbReference type="EMBL" id="DSJL01000011">
    <property type="protein sequence ID" value="HEF65234.1"/>
    <property type="molecule type" value="Genomic_DNA"/>
</dbReference>
<dbReference type="SMART" id="SM00507">
    <property type="entry name" value="HNHc"/>
    <property type="match status" value="1"/>
</dbReference>
<dbReference type="CDD" id="cd00085">
    <property type="entry name" value="HNHc"/>
    <property type="match status" value="1"/>
</dbReference>
<dbReference type="InterPro" id="IPR052892">
    <property type="entry name" value="NA-targeting_endonuclease"/>
</dbReference>
<protein>
    <submittedName>
        <fullName evidence="2">HNH endonuclease</fullName>
    </submittedName>
</protein>
<dbReference type="Pfam" id="PF14279">
    <property type="entry name" value="HNH_5"/>
    <property type="match status" value="1"/>
</dbReference>
<keyword evidence="2" id="KW-0378">Hydrolase</keyword>
<evidence type="ECO:0000313" key="2">
    <source>
        <dbReference type="EMBL" id="HEF65234.1"/>
    </source>
</evidence>
<reference evidence="2" key="1">
    <citation type="journal article" date="2020" name="mSystems">
        <title>Genome- and Community-Level Interaction Insights into Carbon Utilization and Element Cycling Functions of Hydrothermarchaeota in Hydrothermal Sediment.</title>
        <authorList>
            <person name="Zhou Z."/>
            <person name="Liu Y."/>
            <person name="Xu W."/>
            <person name="Pan J."/>
            <person name="Luo Z.H."/>
            <person name="Li M."/>
        </authorList>
    </citation>
    <scope>NUCLEOTIDE SEQUENCE [LARGE SCALE GENOMIC DNA]</scope>
    <source>
        <strain evidence="2">SpSt-222</strain>
    </source>
</reference>
<dbReference type="AlphaFoldDB" id="A0A7C1FQ65"/>
<proteinExistence type="predicted"/>
<gene>
    <name evidence="2" type="ORF">ENP47_06530</name>
</gene>
<feature type="domain" description="HNH nuclease" evidence="1">
    <location>
        <begin position="99"/>
        <end position="150"/>
    </location>
</feature>
<sequence length="206" mass="23645">MSDTDPLQRDNGHVALEFSSQGNGLVSLNGHRPVLVLNQNYEPLHVATVRRALVLWLSGKAEILETYEHEVASAQRRFPAPSVIRLLSLVKRPPVRVKLCRREVFLRDNYTCQYCGVRTHDLTIDHVVPRSRGGPHTWENVVSACRTCNHRKGGKSLAEARMQLLRQPFEPRPGRYYLVQRVLRSPVHESWLKFLPDLDVKGQRSR</sequence>
<dbReference type="Gene3D" id="1.10.30.50">
    <property type="match status" value="1"/>
</dbReference>
<dbReference type="InterPro" id="IPR029471">
    <property type="entry name" value="HNH_5"/>
</dbReference>
<dbReference type="InterPro" id="IPR003615">
    <property type="entry name" value="HNH_nuc"/>
</dbReference>
<accession>A0A7C1FQ65</accession>
<dbReference type="PANTHER" id="PTHR33877">
    <property type="entry name" value="SLL1193 PROTEIN"/>
    <property type="match status" value="1"/>
</dbReference>
<comment type="caution">
    <text evidence="2">The sequence shown here is derived from an EMBL/GenBank/DDBJ whole genome shotgun (WGS) entry which is preliminary data.</text>
</comment>
<organism evidence="2">
    <name type="scientific">Thermomicrobium roseum</name>
    <dbReference type="NCBI Taxonomy" id="500"/>
    <lineage>
        <taxon>Bacteria</taxon>
        <taxon>Pseudomonadati</taxon>
        <taxon>Thermomicrobiota</taxon>
        <taxon>Thermomicrobia</taxon>
        <taxon>Thermomicrobiales</taxon>
        <taxon>Thermomicrobiaceae</taxon>
        <taxon>Thermomicrobium</taxon>
    </lineage>
</organism>
<name>A0A7C1FQ65_THERO</name>
<evidence type="ECO:0000259" key="1">
    <source>
        <dbReference type="SMART" id="SM00507"/>
    </source>
</evidence>
<dbReference type="GO" id="GO:0004519">
    <property type="term" value="F:endonuclease activity"/>
    <property type="evidence" value="ECO:0007669"/>
    <property type="project" value="UniProtKB-KW"/>
</dbReference>
<keyword evidence="2" id="KW-0540">Nuclease</keyword>
<dbReference type="PANTHER" id="PTHR33877:SF2">
    <property type="entry name" value="OS07G0170200 PROTEIN"/>
    <property type="match status" value="1"/>
</dbReference>
<keyword evidence="2" id="KW-0255">Endonuclease</keyword>